<sequence>MITYPEYLEDPVMVIRGICLGVIFGLLLWAFAAFALWVVIYG</sequence>
<keyword evidence="1" id="KW-0472">Membrane</keyword>
<evidence type="ECO:0000256" key="1">
    <source>
        <dbReference type="SAM" id="Phobius"/>
    </source>
</evidence>
<dbReference type="EMBL" id="LAZR01038496">
    <property type="protein sequence ID" value="KKL19418.1"/>
    <property type="molecule type" value="Genomic_DNA"/>
</dbReference>
<name>A0A0F9E5T6_9ZZZZ</name>
<proteinExistence type="predicted"/>
<keyword evidence="1" id="KW-0812">Transmembrane</keyword>
<protein>
    <submittedName>
        <fullName evidence="2">Uncharacterized protein</fullName>
    </submittedName>
</protein>
<comment type="caution">
    <text evidence="2">The sequence shown here is derived from an EMBL/GenBank/DDBJ whole genome shotgun (WGS) entry which is preliminary data.</text>
</comment>
<evidence type="ECO:0000313" key="2">
    <source>
        <dbReference type="EMBL" id="KKL19418.1"/>
    </source>
</evidence>
<gene>
    <name evidence="2" type="ORF">LCGC14_2465700</name>
</gene>
<dbReference type="AlphaFoldDB" id="A0A0F9E5T6"/>
<organism evidence="2">
    <name type="scientific">marine sediment metagenome</name>
    <dbReference type="NCBI Taxonomy" id="412755"/>
    <lineage>
        <taxon>unclassified sequences</taxon>
        <taxon>metagenomes</taxon>
        <taxon>ecological metagenomes</taxon>
    </lineage>
</organism>
<reference evidence="2" key="1">
    <citation type="journal article" date="2015" name="Nature">
        <title>Complex archaea that bridge the gap between prokaryotes and eukaryotes.</title>
        <authorList>
            <person name="Spang A."/>
            <person name="Saw J.H."/>
            <person name="Jorgensen S.L."/>
            <person name="Zaremba-Niedzwiedzka K."/>
            <person name="Martijn J."/>
            <person name="Lind A.E."/>
            <person name="van Eijk R."/>
            <person name="Schleper C."/>
            <person name="Guy L."/>
            <person name="Ettema T.J."/>
        </authorList>
    </citation>
    <scope>NUCLEOTIDE SEQUENCE</scope>
</reference>
<accession>A0A0F9E5T6</accession>
<keyword evidence="1" id="KW-1133">Transmembrane helix</keyword>
<feature type="transmembrane region" description="Helical" evidence="1">
    <location>
        <begin position="14"/>
        <end position="40"/>
    </location>
</feature>